<proteinExistence type="predicted"/>
<organism evidence="1 2">
    <name type="scientific">Lithospermum erythrorhizon</name>
    <name type="common">Purple gromwell</name>
    <name type="synonym">Lithospermum officinale var. erythrorhizon</name>
    <dbReference type="NCBI Taxonomy" id="34254"/>
    <lineage>
        <taxon>Eukaryota</taxon>
        <taxon>Viridiplantae</taxon>
        <taxon>Streptophyta</taxon>
        <taxon>Embryophyta</taxon>
        <taxon>Tracheophyta</taxon>
        <taxon>Spermatophyta</taxon>
        <taxon>Magnoliopsida</taxon>
        <taxon>eudicotyledons</taxon>
        <taxon>Gunneridae</taxon>
        <taxon>Pentapetalae</taxon>
        <taxon>asterids</taxon>
        <taxon>lamiids</taxon>
        <taxon>Boraginales</taxon>
        <taxon>Boraginaceae</taxon>
        <taxon>Boraginoideae</taxon>
        <taxon>Lithospermeae</taxon>
        <taxon>Lithospermum</taxon>
    </lineage>
</organism>
<evidence type="ECO:0000313" key="1">
    <source>
        <dbReference type="EMBL" id="GAA0160082.1"/>
    </source>
</evidence>
<evidence type="ECO:0008006" key="3">
    <source>
        <dbReference type="Google" id="ProtNLM"/>
    </source>
</evidence>
<protein>
    <recommendedName>
        <fullName evidence="3">Gag-pol polyprotein</fullName>
    </recommendedName>
</protein>
<dbReference type="Pfam" id="PF14223">
    <property type="entry name" value="Retrotran_gag_2"/>
    <property type="match status" value="1"/>
</dbReference>
<keyword evidence="2" id="KW-1185">Reference proteome</keyword>
<name>A0AAV3QAD5_LITER</name>
<evidence type="ECO:0000313" key="2">
    <source>
        <dbReference type="Proteomes" id="UP001454036"/>
    </source>
</evidence>
<dbReference type="AlphaFoldDB" id="A0AAV3QAD5"/>
<sequence length="116" mass="13171">MTNKAFALGEPISNEKQVRKVLRSIPPRFESKVTAIEEAQDLSIMRLDDLIGNLTTYEMKIDSAEPTKMKGIALSVSHKEEDEEDLKETMSLLARNFNKTMKRFNKKMFTGGENSS</sequence>
<accession>A0AAV3QAD5</accession>
<reference evidence="1 2" key="1">
    <citation type="submission" date="2024-01" db="EMBL/GenBank/DDBJ databases">
        <title>The complete chloroplast genome sequence of Lithospermum erythrorhizon: insights into the phylogenetic relationship among Boraginaceae species and the maternal lineages of purple gromwells.</title>
        <authorList>
            <person name="Okada T."/>
            <person name="Watanabe K."/>
        </authorList>
    </citation>
    <scope>NUCLEOTIDE SEQUENCE [LARGE SCALE GENOMIC DNA]</scope>
</reference>
<dbReference type="EMBL" id="BAABME010003774">
    <property type="protein sequence ID" value="GAA0160082.1"/>
    <property type="molecule type" value="Genomic_DNA"/>
</dbReference>
<gene>
    <name evidence="1" type="ORF">LIER_16718</name>
</gene>
<comment type="caution">
    <text evidence="1">The sequence shown here is derived from an EMBL/GenBank/DDBJ whole genome shotgun (WGS) entry which is preliminary data.</text>
</comment>
<dbReference type="Proteomes" id="UP001454036">
    <property type="component" value="Unassembled WGS sequence"/>
</dbReference>